<name>A0A1A9ABW2_9ACTN</name>
<accession>A0A1A9ABW2</accession>
<evidence type="ECO:0000313" key="2">
    <source>
        <dbReference type="Proteomes" id="UP000198765"/>
    </source>
</evidence>
<dbReference type="AlphaFoldDB" id="A0A1A9ABW2"/>
<proteinExistence type="predicted"/>
<gene>
    <name evidence="1" type="ORF">GA0070621_4898</name>
</gene>
<reference evidence="1 2" key="1">
    <citation type="submission" date="2016-06" db="EMBL/GenBank/DDBJ databases">
        <authorList>
            <person name="Kjaerup R.B."/>
            <person name="Dalgaard T.S."/>
            <person name="Juul-Madsen H.R."/>
        </authorList>
    </citation>
    <scope>NUCLEOTIDE SEQUENCE [LARGE SCALE GENOMIC DNA]</scope>
    <source>
        <strain evidence="1 2">DSM 45248</strain>
    </source>
</reference>
<protein>
    <submittedName>
        <fullName evidence="1">Uncharacterized protein</fullName>
    </submittedName>
</protein>
<keyword evidence="2" id="KW-1185">Reference proteome</keyword>
<dbReference type="EMBL" id="LT594324">
    <property type="protein sequence ID" value="SBT53687.1"/>
    <property type="molecule type" value="Genomic_DNA"/>
</dbReference>
<evidence type="ECO:0000313" key="1">
    <source>
        <dbReference type="EMBL" id="SBT53687.1"/>
    </source>
</evidence>
<dbReference type="PATRIC" id="fig|299146.4.peg.5058"/>
<dbReference type="Proteomes" id="UP000198765">
    <property type="component" value="Chromosome I"/>
</dbReference>
<sequence>MSPVPGSVVPVAAFYGILPAVDSAVRRTKEDSGLHGRER</sequence>
<organism evidence="1 2">
    <name type="scientific">Micromonospora narathiwatensis</name>
    <dbReference type="NCBI Taxonomy" id="299146"/>
    <lineage>
        <taxon>Bacteria</taxon>
        <taxon>Bacillati</taxon>
        <taxon>Actinomycetota</taxon>
        <taxon>Actinomycetes</taxon>
        <taxon>Micromonosporales</taxon>
        <taxon>Micromonosporaceae</taxon>
        <taxon>Micromonospora</taxon>
    </lineage>
</organism>